<dbReference type="GO" id="GO:0000171">
    <property type="term" value="F:ribonuclease MRP activity"/>
    <property type="evidence" value="ECO:0007669"/>
    <property type="project" value="TreeGrafter"/>
</dbReference>
<dbReference type="AlphaFoldDB" id="A0AAN7VYI9"/>
<keyword evidence="2" id="KW-0819">tRNA processing</keyword>
<evidence type="ECO:0000313" key="6">
    <source>
        <dbReference type="Proteomes" id="UP001310594"/>
    </source>
</evidence>
<dbReference type="InterPro" id="IPR020241">
    <property type="entry name" value="RNase_P/MRP_Pop7_fungi"/>
</dbReference>
<dbReference type="InterPro" id="IPR036882">
    <property type="entry name" value="Alba-like_dom_sf"/>
</dbReference>
<feature type="compositionally biased region" description="Acidic residues" evidence="4">
    <location>
        <begin position="174"/>
        <end position="196"/>
    </location>
</feature>
<gene>
    <name evidence="5" type="ORF">LTR97_011009</name>
</gene>
<proteinExistence type="predicted"/>
<feature type="region of interest" description="Disordered" evidence="4">
    <location>
        <begin position="174"/>
        <end position="197"/>
    </location>
</feature>
<dbReference type="GO" id="GO:0000172">
    <property type="term" value="C:ribonuclease MRP complex"/>
    <property type="evidence" value="ECO:0007669"/>
    <property type="project" value="InterPro"/>
</dbReference>
<evidence type="ECO:0000313" key="5">
    <source>
        <dbReference type="EMBL" id="KAK5691838.1"/>
    </source>
</evidence>
<dbReference type="GO" id="GO:0003723">
    <property type="term" value="F:RNA binding"/>
    <property type="evidence" value="ECO:0007669"/>
    <property type="project" value="TreeGrafter"/>
</dbReference>
<dbReference type="PANTHER" id="PTHR28256">
    <property type="entry name" value="RIBONUCLEASES P/MRP PROTEIN SUBUNIT POP7"/>
    <property type="match status" value="1"/>
</dbReference>
<dbReference type="EMBL" id="JAVRQU010000020">
    <property type="protein sequence ID" value="KAK5691838.1"/>
    <property type="molecule type" value="Genomic_DNA"/>
</dbReference>
<feature type="region of interest" description="Disordered" evidence="4">
    <location>
        <begin position="211"/>
        <end position="275"/>
    </location>
</feature>
<dbReference type="Proteomes" id="UP001310594">
    <property type="component" value="Unassembled WGS sequence"/>
</dbReference>
<protein>
    <submittedName>
        <fullName evidence="5">Uncharacterized protein</fullName>
    </submittedName>
</protein>
<organism evidence="5 6">
    <name type="scientific">Elasticomyces elasticus</name>
    <dbReference type="NCBI Taxonomy" id="574655"/>
    <lineage>
        <taxon>Eukaryota</taxon>
        <taxon>Fungi</taxon>
        <taxon>Dikarya</taxon>
        <taxon>Ascomycota</taxon>
        <taxon>Pezizomycotina</taxon>
        <taxon>Dothideomycetes</taxon>
        <taxon>Dothideomycetidae</taxon>
        <taxon>Mycosphaerellales</taxon>
        <taxon>Teratosphaeriaceae</taxon>
        <taxon>Elasticomyces</taxon>
    </lineage>
</organism>
<evidence type="ECO:0000256" key="4">
    <source>
        <dbReference type="SAM" id="MobiDB-lite"/>
    </source>
</evidence>
<feature type="region of interest" description="Disordered" evidence="4">
    <location>
        <begin position="1"/>
        <end position="44"/>
    </location>
</feature>
<dbReference type="GO" id="GO:0000294">
    <property type="term" value="P:nuclear-transcribed mRNA catabolic process, RNase MRP-dependent"/>
    <property type="evidence" value="ECO:0007669"/>
    <property type="project" value="TreeGrafter"/>
</dbReference>
<evidence type="ECO:0000256" key="1">
    <source>
        <dbReference type="ARBA" id="ARBA00004123"/>
    </source>
</evidence>
<dbReference type="Gene3D" id="3.30.110.20">
    <property type="entry name" value="Alba-like domain"/>
    <property type="match status" value="1"/>
</dbReference>
<reference evidence="5" key="1">
    <citation type="submission" date="2023-08" db="EMBL/GenBank/DDBJ databases">
        <title>Black Yeasts Isolated from many extreme environments.</title>
        <authorList>
            <person name="Coleine C."/>
            <person name="Stajich J.E."/>
            <person name="Selbmann L."/>
        </authorList>
    </citation>
    <scope>NUCLEOTIDE SEQUENCE</scope>
    <source>
        <strain evidence="5">CCFEE 5810</strain>
    </source>
</reference>
<dbReference type="GO" id="GO:0001682">
    <property type="term" value="P:tRNA 5'-leader removal"/>
    <property type="evidence" value="ECO:0007669"/>
    <property type="project" value="InterPro"/>
</dbReference>
<dbReference type="Pfam" id="PF12328">
    <property type="entry name" value="Rpp20"/>
    <property type="match status" value="1"/>
</dbReference>
<dbReference type="GO" id="GO:0005655">
    <property type="term" value="C:nucleolar ribonuclease P complex"/>
    <property type="evidence" value="ECO:0007669"/>
    <property type="project" value="InterPro"/>
</dbReference>
<name>A0AAN7VYI9_9PEZI</name>
<evidence type="ECO:0000256" key="3">
    <source>
        <dbReference type="ARBA" id="ARBA00023242"/>
    </source>
</evidence>
<feature type="compositionally biased region" description="Polar residues" evidence="4">
    <location>
        <begin position="247"/>
        <end position="256"/>
    </location>
</feature>
<accession>A0AAN7VYI9</accession>
<keyword evidence="3" id="KW-0539">Nucleus</keyword>
<dbReference type="GO" id="GO:0034965">
    <property type="term" value="P:intronic box C/D snoRNA processing"/>
    <property type="evidence" value="ECO:0007669"/>
    <property type="project" value="TreeGrafter"/>
</dbReference>
<sequence length="308" mass="33203">MADTTRKPRRKPRNPPPSHHKLPKLPQNACVTKRPLQRPAIASPYAGASQPKIVYVSARTPFMSAVKRVDKLLHLSEKRAVQSATTVVKQQGRKRKRGQEDEVLGIAKQVEKAKAKKRRGGDAGDEDEDAAGEAVLIKGTGRAIEKALEMASWFQQKPEYLVVLKTGSVGAIDDVEVEEDNKEGVEGDLEELDDGNVGDVSMLDASIMGEAPVRPGAESDDDTAKLDGEVQNPRPEEPCPAAPDKPQAQSTSNADNTAPASVPTTTPAQRPAEPVPETRIRYVSVLEVAALYEGNGVFGLCFMIPAMV</sequence>
<dbReference type="InterPro" id="IPR014612">
    <property type="entry name" value="Pop7/Rpp20"/>
</dbReference>
<evidence type="ECO:0000256" key="2">
    <source>
        <dbReference type="ARBA" id="ARBA00022694"/>
    </source>
</evidence>
<dbReference type="PANTHER" id="PTHR28256:SF1">
    <property type="entry name" value="RIBONUCLEASES P_MRP PROTEIN SUBUNIT POP7"/>
    <property type="match status" value="1"/>
</dbReference>
<dbReference type="GO" id="GO:0004526">
    <property type="term" value="F:ribonuclease P activity"/>
    <property type="evidence" value="ECO:0007669"/>
    <property type="project" value="TreeGrafter"/>
</dbReference>
<dbReference type="GO" id="GO:0006364">
    <property type="term" value="P:rRNA processing"/>
    <property type="evidence" value="ECO:0007669"/>
    <property type="project" value="TreeGrafter"/>
</dbReference>
<feature type="compositionally biased region" description="Low complexity" evidence="4">
    <location>
        <begin position="257"/>
        <end position="268"/>
    </location>
</feature>
<feature type="compositionally biased region" description="Basic residues" evidence="4">
    <location>
        <begin position="7"/>
        <end position="23"/>
    </location>
</feature>
<comment type="caution">
    <text evidence="5">The sequence shown here is derived from an EMBL/GenBank/DDBJ whole genome shotgun (WGS) entry which is preliminary data.</text>
</comment>
<comment type="subcellular location">
    <subcellularLocation>
        <location evidence="1">Nucleus</location>
    </subcellularLocation>
</comment>